<dbReference type="HOGENOM" id="CLU_220813_0_0_1"/>
<dbReference type="EMBL" id="JPOX01000105">
    <property type="protein sequence ID" value="KFX40770.1"/>
    <property type="molecule type" value="Genomic_DNA"/>
</dbReference>
<proteinExistence type="predicted"/>
<organism evidence="1">
    <name type="scientific">Talaromyces marneffei PM1</name>
    <dbReference type="NCBI Taxonomy" id="1077442"/>
    <lineage>
        <taxon>Eukaryota</taxon>
        <taxon>Fungi</taxon>
        <taxon>Dikarya</taxon>
        <taxon>Ascomycota</taxon>
        <taxon>Pezizomycotina</taxon>
        <taxon>Eurotiomycetes</taxon>
        <taxon>Eurotiomycetidae</taxon>
        <taxon>Eurotiales</taxon>
        <taxon>Trichocomaceae</taxon>
        <taxon>Talaromyces</taxon>
        <taxon>Talaromyces sect. Talaromyces</taxon>
    </lineage>
</organism>
<dbReference type="AlphaFoldDB" id="A0A093ULE7"/>
<sequence length="30" mass="3427">MPKAGNWDAGGVFYNLDSFPQYFLPTFQQS</sequence>
<reference evidence="1" key="1">
    <citation type="journal article" date="2014" name="PLoS Genet.">
        <title>Signature Gene Expression Reveals Novel Clues to the Molecular Mechanisms of Dimorphic Transition in Penicillium marneffei.</title>
        <authorList>
            <person name="Yang E."/>
            <person name="Wang G."/>
            <person name="Cai J."/>
            <person name="Woo P.C."/>
            <person name="Lau S.K."/>
            <person name="Yuen K.-Y."/>
            <person name="Chow W.-N."/>
            <person name="Lin X."/>
        </authorList>
    </citation>
    <scope>NUCLEOTIDE SEQUENCE [LARGE SCALE GENOMIC DNA]</scope>
    <source>
        <strain evidence="1">PM1</strain>
    </source>
</reference>
<comment type="caution">
    <text evidence="1">The sequence shown here is derived from an EMBL/GenBank/DDBJ whole genome shotgun (WGS) entry which is preliminary data.</text>
</comment>
<accession>A0A093ULE7</accession>
<gene>
    <name evidence="1" type="ORF">GQ26_1050020</name>
</gene>
<protein>
    <submittedName>
        <fullName evidence="1">Uncharacterized protein</fullName>
    </submittedName>
</protein>
<name>A0A093ULE7_TALMA</name>
<evidence type="ECO:0000313" key="1">
    <source>
        <dbReference type="EMBL" id="KFX40770.1"/>
    </source>
</evidence>